<feature type="region of interest" description="Disordered" evidence="2">
    <location>
        <begin position="1"/>
        <end position="53"/>
    </location>
</feature>
<keyword evidence="4" id="KW-1185">Reference proteome</keyword>
<feature type="compositionally biased region" description="Polar residues" evidence="2">
    <location>
        <begin position="1"/>
        <end position="12"/>
    </location>
</feature>
<gene>
    <name evidence="3" type="ORF">K2173_024197</name>
</gene>
<comment type="caution">
    <text evidence="3">The sequence shown here is derived from an EMBL/GenBank/DDBJ whole genome shotgun (WGS) entry which is preliminary data.</text>
</comment>
<dbReference type="Pfam" id="PF03760">
    <property type="entry name" value="LEA_1"/>
    <property type="match status" value="1"/>
</dbReference>
<accession>A0AAV8UCF4</accession>
<sequence length="129" mass="13748">MQSIKETASNIAASAKAGMEKTKATVQEKVEKMSTSDPVQKEMATEKKEDRKAEAEFYKREARLHNAAASAPGGHGHYTRGSELHTYSTSGTPGYPDGTRSTGLASEINNTAPGHGDATTRENTGGNMF</sequence>
<dbReference type="GO" id="GO:0009793">
    <property type="term" value="P:embryo development ending in seed dormancy"/>
    <property type="evidence" value="ECO:0007669"/>
    <property type="project" value="InterPro"/>
</dbReference>
<evidence type="ECO:0000256" key="1">
    <source>
        <dbReference type="ARBA" id="ARBA00010975"/>
    </source>
</evidence>
<evidence type="ECO:0000313" key="3">
    <source>
        <dbReference type="EMBL" id="KAJ8900081.1"/>
    </source>
</evidence>
<evidence type="ECO:0000256" key="2">
    <source>
        <dbReference type="SAM" id="MobiDB-lite"/>
    </source>
</evidence>
<dbReference type="Proteomes" id="UP001159364">
    <property type="component" value="Linkage Group LG08"/>
</dbReference>
<dbReference type="InterPro" id="IPR005513">
    <property type="entry name" value="LEA_1"/>
</dbReference>
<reference evidence="3 4" key="1">
    <citation type="submission" date="2021-09" db="EMBL/GenBank/DDBJ databases">
        <title>Genomic insights and catalytic innovation underlie evolution of tropane alkaloids biosynthesis.</title>
        <authorList>
            <person name="Wang Y.-J."/>
            <person name="Tian T."/>
            <person name="Huang J.-P."/>
            <person name="Huang S.-X."/>
        </authorList>
    </citation>
    <scope>NUCLEOTIDE SEQUENCE [LARGE SCALE GENOMIC DNA]</scope>
    <source>
        <strain evidence="3">KIB-2018</strain>
        <tissue evidence="3">Leaf</tissue>
    </source>
</reference>
<dbReference type="AlphaFoldDB" id="A0AAV8UCF4"/>
<proteinExistence type="inferred from homology"/>
<evidence type="ECO:0000313" key="4">
    <source>
        <dbReference type="Proteomes" id="UP001159364"/>
    </source>
</evidence>
<organism evidence="3 4">
    <name type="scientific">Erythroxylum novogranatense</name>
    <dbReference type="NCBI Taxonomy" id="1862640"/>
    <lineage>
        <taxon>Eukaryota</taxon>
        <taxon>Viridiplantae</taxon>
        <taxon>Streptophyta</taxon>
        <taxon>Embryophyta</taxon>
        <taxon>Tracheophyta</taxon>
        <taxon>Spermatophyta</taxon>
        <taxon>Magnoliopsida</taxon>
        <taxon>eudicotyledons</taxon>
        <taxon>Gunneridae</taxon>
        <taxon>Pentapetalae</taxon>
        <taxon>rosids</taxon>
        <taxon>fabids</taxon>
        <taxon>Malpighiales</taxon>
        <taxon>Erythroxylaceae</taxon>
        <taxon>Erythroxylum</taxon>
    </lineage>
</organism>
<feature type="compositionally biased region" description="Polar residues" evidence="2">
    <location>
        <begin position="99"/>
        <end position="112"/>
    </location>
</feature>
<protein>
    <submittedName>
        <fullName evidence="3">Uncharacterized protein</fullName>
    </submittedName>
</protein>
<dbReference type="PANTHER" id="PTHR33493">
    <property type="entry name" value="LATE EMBRYOGENESIS ABUNDANT PROTEIN 6-RELATED"/>
    <property type="match status" value="1"/>
</dbReference>
<comment type="similarity">
    <text evidence="1">Belongs to the LEA type 1 family.</text>
</comment>
<dbReference type="EMBL" id="JAIWQS010000008">
    <property type="protein sequence ID" value="KAJ8900081.1"/>
    <property type="molecule type" value="Genomic_DNA"/>
</dbReference>
<feature type="region of interest" description="Disordered" evidence="2">
    <location>
        <begin position="66"/>
        <end position="129"/>
    </location>
</feature>
<dbReference type="PANTHER" id="PTHR33493:SF30">
    <property type="entry name" value="LATE EMBRYOGENESIS ABUNDANT PROTEIN"/>
    <property type="match status" value="1"/>
</dbReference>
<name>A0AAV8UCF4_9ROSI</name>
<feature type="compositionally biased region" description="Basic and acidic residues" evidence="2">
    <location>
        <begin position="18"/>
        <end position="53"/>
    </location>
</feature>